<gene>
    <name evidence="2" type="ORF">KL86APRO_20422</name>
</gene>
<organism evidence="2">
    <name type="scientific">uncultured Alphaproteobacteria bacterium</name>
    <dbReference type="NCBI Taxonomy" id="91750"/>
    <lineage>
        <taxon>Bacteria</taxon>
        <taxon>Pseudomonadati</taxon>
        <taxon>Pseudomonadota</taxon>
        <taxon>Alphaproteobacteria</taxon>
        <taxon>environmental samples</taxon>
    </lineage>
</organism>
<feature type="chain" id="PRO_5012465429" evidence="1">
    <location>
        <begin position="24"/>
        <end position="196"/>
    </location>
</feature>
<name>A0A212KKA7_9PROT</name>
<reference evidence="2" key="1">
    <citation type="submission" date="2016-04" db="EMBL/GenBank/DDBJ databases">
        <authorList>
            <person name="Evans L.H."/>
            <person name="Alamgir A."/>
            <person name="Owens N."/>
            <person name="Weber N.D."/>
            <person name="Virtaneva K."/>
            <person name="Barbian K."/>
            <person name="Babar A."/>
            <person name="Rosenke K."/>
        </authorList>
    </citation>
    <scope>NUCLEOTIDE SEQUENCE</scope>
    <source>
        <strain evidence="2">86</strain>
    </source>
</reference>
<evidence type="ECO:0000256" key="1">
    <source>
        <dbReference type="SAM" id="SignalP"/>
    </source>
</evidence>
<accession>A0A212KKA7</accession>
<keyword evidence="1" id="KW-0732">Signal</keyword>
<feature type="signal peptide" evidence="1">
    <location>
        <begin position="1"/>
        <end position="23"/>
    </location>
</feature>
<dbReference type="EMBL" id="FLUO01000002">
    <property type="protein sequence ID" value="SBW12058.1"/>
    <property type="molecule type" value="Genomic_DNA"/>
</dbReference>
<proteinExistence type="predicted"/>
<evidence type="ECO:0000313" key="2">
    <source>
        <dbReference type="EMBL" id="SBW12058.1"/>
    </source>
</evidence>
<dbReference type="AlphaFoldDB" id="A0A212KKA7"/>
<sequence>MSKAWIGVLALPMVAVFAPPAAATTVGVATGGGWVQGSAVSEDFDGFANGDYAHLDTAVGDMYNLKIGDFDVPGVHVLGADGADGYVYATRNWGIALSLDAPAKYFGMLWGTVDDDNKIVFMDGFDVVGAFDGSDIVADPDGTAAVYANFYAHGGSFDTVLFYSEGWNSFEFDAVAARRAERSRKSRRAARSGGPR</sequence>
<protein>
    <submittedName>
        <fullName evidence="2">Uncharacterized protein</fullName>
    </submittedName>
</protein>